<protein>
    <submittedName>
        <fullName evidence="2">Uncharacterized protein</fullName>
    </submittedName>
</protein>
<name>A0A3S3UG54_9BACT</name>
<gene>
    <name evidence="2" type="ORF">VT98_10534</name>
</gene>
<feature type="transmembrane region" description="Helical" evidence="1">
    <location>
        <begin position="12"/>
        <end position="31"/>
    </location>
</feature>
<dbReference type="EMBL" id="MTKP01000053">
    <property type="protein sequence ID" value="RWX49428.1"/>
    <property type="molecule type" value="Genomic_DNA"/>
</dbReference>
<accession>A0A3S3UG54</accession>
<keyword evidence="1" id="KW-0472">Membrane</keyword>
<keyword evidence="1" id="KW-0812">Transmembrane</keyword>
<sequence length="66" mass="7457">MIGYHYKGMEFYSIFLGILLETTCICSMIFLGNKAGLAIVATLDDMNRYAYGGYSRESGHFFNLAR</sequence>
<evidence type="ECO:0000313" key="3">
    <source>
        <dbReference type="Proteomes" id="UP000288086"/>
    </source>
</evidence>
<dbReference type="Proteomes" id="UP000288086">
    <property type="component" value="Unassembled WGS sequence"/>
</dbReference>
<evidence type="ECO:0000313" key="2">
    <source>
        <dbReference type="EMBL" id="RWX49428.1"/>
    </source>
</evidence>
<proteinExistence type="predicted"/>
<dbReference type="AlphaFoldDB" id="A0A3S3UG54"/>
<evidence type="ECO:0000256" key="1">
    <source>
        <dbReference type="SAM" id="Phobius"/>
    </source>
</evidence>
<keyword evidence="3" id="KW-1185">Reference proteome</keyword>
<keyword evidence="1" id="KW-1133">Transmembrane helix</keyword>
<reference evidence="2 3" key="1">
    <citation type="submission" date="2017-01" db="EMBL/GenBank/DDBJ databases">
        <title>The cable genome- insights into the physiology and evolution of filamentous bacteria capable of sulfide oxidation via long distance electron transfer.</title>
        <authorList>
            <person name="Schreiber L."/>
            <person name="Bjerg J.T."/>
            <person name="Boggild A."/>
            <person name="Van De Vossenberg J."/>
            <person name="Meysman F."/>
            <person name="Nielsen L.P."/>
            <person name="Schramm A."/>
            <person name="Kjeldsen K.U."/>
        </authorList>
    </citation>
    <scope>NUCLEOTIDE SEQUENCE [LARGE SCALE GENOMIC DNA]</scope>
    <source>
        <strain evidence="2">A1</strain>
    </source>
</reference>
<organism evidence="2 3">
    <name type="scientific">Candidatus Electrothrix communis</name>
    <dbReference type="NCBI Taxonomy" id="1859133"/>
    <lineage>
        <taxon>Bacteria</taxon>
        <taxon>Pseudomonadati</taxon>
        <taxon>Thermodesulfobacteriota</taxon>
        <taxon>Desulfobulbia</taxon>
        <taxon>Desulfobulbales</taxon>
        <taxon>Desulfobulbaceae</taxon>
        <taxon>Candidatus Electrothrix</taxon>
    </lineage>
</organism>
<comment type="caution">
    <text evidence="2">The sequence shown here is derived from an EMBL/GenBank/DDBJ whole genome shotgun (WGS) entry which is preliminary data.</text>
</comment>